<dbReference type="EMBL" id="GL833120">
    <property type="protein sequence ID" value="EGB12800.1"/>
    <property type="molecule type" value="Genomic_DNA"/>
</dbReference>
<dbReference type="InterPro" id="IPR002938">
    <property type="entry name" value="FAD-bd"/>
</dbReference>
<name>F0XWM8_AURAN</name>
<dbReference type="AlphaFoldDB" id="F0XWM8"/>
<reference evidence="2 3" key="1">
    <citation type="journal article" date="2011" name="Proc. Natl. Acad. Sci. U.S.A.">
        <title>Niche of harmful alga Aureococcus anophagefferens revealed through ecogenomics.</title>
        <authorList>
            <person name="Gobler C.J."/>
            <person name="Berry D.L."/>
            <person name="Dyhrman S.T."/>
            <person name="Wilhelm S.W."/>
            <person name="Salamov A."/>
            <person name="Lobanov A.V."/>
            <person name="Zhang Y."/>
            <person name="Collier J.L."/>
            <person name="Wurch L.L."/>
            <person name="Kustka A.B."/>
            <person name="Dill B.D."/>
            <person name="Shah M."/>
            <person name="VerBerkmoes N.C."/>
            <person name="Kuo A."/>
            <person name="Terry A."/>
            <person name="Pangilinan J."/>
            <person name="Lindquist E.A."/>
            <person name="Lucas S."/>
            <person name="Paulsen I.T."/>
            <person name="Hattenrath-Lehmann T.K."/>
            <person name="Talmage S.C."/>
            <person name="Walker E.A."/>
            <person name="Koch F."/>
            <person name="Burson A.M."/>
            <person name="Marcoval M.A."/>
            <person name="Tang Y.Z."/>
            <person name="Lecleir G.R."/>
            <person name="Coyne K.J."/>
            <person name="Berg G.M."/>
            <person name="Bertrand E.M."/>
            <person name="Saito M.A."/>
            <person name="Gladyshev V.N."/>
            <person name="Grigoriev I.V."/>
        </authorList>
    </citation>
    <scope>NUCLEOTIDE SEQUENCE [LARGE SCALE GENOMIC DNA]</scope>
    <source>
        <strain evidence="3">CCMP 1984</strain>
    </source>
</reference>
<evidence type="ECO:0000313" key="2">
    <source>
        <dbReference type="EMBL" id="EGB12800.1"/>
    </source>
</evidence>
<dbReference type="GeneID" id="20228990"/>
<dbReference type="Pfam" id="PF01494">
    <property type="entry name" value="FAD_binding_3"/>
    <property type="match status" value="1"/>
</dbReference>
<dbReference type="RefSeq" id="XP_009032132.1">
    <property type="nucleotide sequence ID" value="XM_009033884.1"/>
</dbReference>
<organism evidence="3">
    <name type="scientific">Aureococcus anophagefferens</name>
    <name type="common">Harmful bloom alga</name>
    <dbReference type="NCBI Taxonomy" id="44056"/>
    <lineage>
        <taxon>Eukaryota</taxon>
        <taxon>Sar</taxon>
        <taxon>Stramenopiles</taxon>
        <taxon>Ochrophyta</taxon>
        <taxon>Pelagophyceae</taxon>
        <taxon>Pelagomonadales</taxon>
        <taxon>Pelagomonadaceae</taxon>
        <taxon>Aureococcus</taxon>
    </lineage>
</organism>
<dbReference type="Proteomes" id="UP000002729">
    <property type="component" value="Unassembled WGS sequence"/>
</dbReference>
<protein>
    <recommendedName>
        <fullName evidence="1">FAD-binding domain-containing protein</fullName>
    </recommendedName>
</protein>
<accession>F0XWM8</accession>
<dbReference type="PANTHER" id="PTHR47469:SF2">
    <property type="entry name" value="OS06G0597600 PROTEIN"/>
    <property type="match status" value="1"/>
</dbReference>
<dbReference type="GO" id="GO:0071949">
    <property type="term" value="F:FAD binding"/>
    <property type="evidence" value="ECO:0007669"/>
    <property type="project" value="InterPro"/>
</dbReference>
<feature type="non-terminal residue" evidence="2">
    <location>
        <position position="1"/>
    </location>
</feature>
<dbReference type="KEGG" id="aaf:AURANDRAFT_7634"/>
<dbReference type="PANTHER" id="PTHR47469">
    <property type="entry name" value="MONOOXYGENASE-LIKE"/>
    <property type="match status" value="1"/>
</dbReference>
<dbReference type="eggNOG" id="KOG2614">
    <property type="taxonomic scope" value="Eukaryota"/>
</dbReference>
<dbReference type="InterPro" id="IPR053212">
    <property type="entry name" value="DHP_3-monooxygenase"/>
</dbReference>
<dbReference type="PRINTS" id="PR00420">
    <property type="entry name" value="RNGMNOXGNASE"/>
</dbReference>
<feature type="non-terminal residue" evidence="2">
    <location>
        <position position="102"/>
    </location>
</feature>
<proteinExistence type="predicted"/>
<evidence type="ECO:0000313" key="3">
    <source>
        <dbReference type="Proteomes" id="UP000002729"/>
    </source>
</evidence>
<dbReference type="InParanoid" id="F0XWM8"/>
<gene>
    <name evidence="2" type="ORF">AURANDRAFT_7634</name>
</gene>
<dbReference type="OrthoDB" id="655030at2759"/>
<feature type="domain" description="FAD-binding" evidence="1">
    <location>
        <begin position="8"/>
        <end position="65"/>
    </location>
</feature>
<evidence type="ECO:0000259" key="1">
    <source>
        <dbReference type="Pfam" id="PF01494"/>
    </source>
</evidence>
<sequence>WGAGLGALVELTEAPFWTDIYDLERAFHRGRVAVLGDAAHPITPHLGKGSNLAIQDAFVLASCAAGADDARGWLAAYSAARVEEAGASLLYSRHLGRVRNGL</sequence>
<dbReference type="Gene3D" id="3.50.50.60">
    <property type="entry name" value="FAD/NAD(P)-binding domain"/>
    <property type="match status" value="1"/>
</dbReference>
<dbReference type="InterPro" id="IPR036188">
    <property type="entry name" value="FAD/NAD-bd_sf"/>
</dbReference>
<keyword evidence="3" id="KW-1185">Reference proteome</keyword>
<dbReference type="SUPFAM" id="SSF51905">
    <property type="entry name" value="FAD/NAD(P)-binding domain"/>
    <property type="match status" value="1"/>
</dbReference>